<dbReference type="InterPro" id="IPR022998">
    <property type="entry name" value="ThiamineP_synth_TenI"/>
</dbReference>
<dbReference type="PANTHER" id="PTHR20857:SF15">
    <property type="entry name" value="THIAMINE-PHOSPHATE SYNTHASE"/>
    <property type="match status" value="1"/>
</dbReference>
<dbReference type="SUPFAM" id="SSF51391">
    <property type="entry name" value="Thiamin phosphate synthase"/>
    <property type="match status" value="1"/>
</dbReference>
<comment type="pathway">
    <text evidence="1">Cofactor biosynthesis; thiamine diphosphate biosynthesis.</text>
</comment>
<dbReference type="InterPro" id="IPR036206">
    <property type="entry name" value="ThiamineP_synth_sf"/>
</dbReference>
<proteinExistence type="predicted"/>
<keyword evidence="2" id="KW-0784">Thiamine biosynthesis</keyword>
<gene>
    <name evidence="4" type="ORF">LDJ79_02780</name>
</gene>
<dbReference type="InterPro" id="IPR013785">
    <property type="entry name" value="Aldolase_TIM"/>
</dbReference>
<evidence type="ECO:0000256" key="2">
    <source>
        <dbReference type="ARBA" id="ARBA00022977"/>
    </source>
</evidence>
<dbReference type="Pfam" id="PF02581">
    <property type="entry name" value="TMP-TENI"/>
    <property type="match status" value="1"/>
</dbReference>
<dbReference type="PANTHER" id="PTHR20857">
    <property type="entry name" value="THIAMINE-PHOSPHATE PYROPHOSPHORYLASE"/>
    <property type="match status" value="1"/>
</dbReference>
<protein>
    <submittedName>
        <fullName evidence="4">Thiamine phosphate synthase</fullName>
    </submittedName>
</protein>
<evidence type="ECO:0000313" key="4">
    <source>
        <dbReference type="EMBL" id="MCA2015019.1"/>
    </source>
</evidence>
<dbReference type="Proteomes" id="UP001199044">
    <property type="component" value="Unassembled WGS sequence"/>
</dbReference>
<evidence type="ECO:0000313" key="5">
    <source>
        <dbReference type="Proteomes" id="UP001199044"/>
    </source>
</evidence>
<dbReference type="RefSeq" id="WP_225249488.1">
    <property type="nucleotide sequence ID" value="NZ_JAIWIU010000014.1"/>
</dbReference>
<evidence type="ECO:0000256" key="1">
    <source>
        <dbReference type="ARBA" id="ARBA00004948"/>
    </source>
</evidence>
<evidence type="ECO:0000259" key="3">
    <source>
        <dbReference type="Pfam" id="PF02581"/>
    </source>
</evidence>
<accession>A0ABS7YKM7</accession>
<feature type="domain" description="Thiamine phosphate synthase/TenI" evidence="3">
    <location>
        <begin position="234"/>
        <end position="409"/>
    </location>
</feature>
<comment type="caution">
    <text evidence="4">The sequence shown here is derived from an EMBL/GenBank/DDBJ whole genome shotgun (WGS) entry which is preliminary data.</text>
</comment>
<reference evidence="5" key="1">
    <citation type="submission" date="2023-07" db="EMBL/GenBank/DDBJ databases">
        <title>Molecular identification of indigenous halophilic bacteria isolated from red sea cost, biodegradation of synthetic dyes and assessment of degraded metabolite toxicity.</title>
        <authorList>
            <person name="Chaieb K."/>
            <person name="Altayb H.N."/>
        </authorList>
    </citation>
    <scope>NUCLEOTIDE SEQUENCE [LARGE SCALE GENOMIC DNA]</scope>
    <source>
        <strain evidence="5">K20</strain>
    </source>
</reference>
<organism evidence="4 5">
    <name type="scientific">Vibrio tritonius</name>
    <dbReference type="NCBI Taxonomy" id="1435069"/>
    <lineage>
        <taxon>Bacteria</taxon>
        <taxon>Pseudomonadati</taxon>
        <taxon>Pseudomonadota</taxon>
        <taxon>Gammaproteobacteria</taxon>
        <taxon>Vibrionales</taxon>
        <taxon>Vibrionaceae</taxon>
        <taxon>Vibrio</taxon>
    </lineage>
</organism>
<dbReference type="CDD" id="cd00564">
    <property type="entry name" value="TMP_TenI"/>
    <property type="match status" value="1"/>
</dbReference>
<keyword evidence="5" id="KW-1185">Reference proteome</keyword>
<dbReference type="Gene3D" id="3.20.20.70">
    <property type="entry name" value="Aldolase class I"/>
    <property type="match status" value="1"/>
</dbReference>
<name>A0ABS7YKM7_9VIBR</name>
<sequence length="437" mass="49547">MIKIHIPKHWPYPISSVAEFITKVEHHLCCAKRNNVCSNEFVMKFEMVDEPTISLRFDDSSALYIDVSIGTNSSNHSFLSQESQESEPFISLHYVHDFLLQKSNLHSRSANPPAYNKKELLLTSAPNGTDYLISSRKGIQFERLPIDIATHFSWFVVLLALEFTIEDSLLLARSLGHVSRETSWPVKRQDFACPVDWVFDESNVPHCKEQLDSPKPFPSTLSEISLYPVVDNNLWLEQLLQLGVKTIQLRIKNAEKRSLEKAIEEAVQLGKTYQAAVYINDHWQLALKCQAYGVHLGQDDISQENISLLQQANIRLGISTHGYFEILRVYRSYPSYIALGHVFSTTTKNMPSRPQGLYKLALYQKFIEGLYQSLGSKLIPTVAIGGIQLDNAREVYRTGVNSVAVVRAVSSTLPNLSSVVREFEMLKLREVTDVNSN</sequence>
<dbReference type="EMBL" id="JAIWIU010000014">
    <property type="protein sequence ID" value="MCA2015019.1"/>
    <property type="molecule type" value="Genomic_DNA"/>
</dbReference>